<accession>A0A0H2S2S8</accession>
<reference evidence="9 10" key="1">
    <citation type="submission" date="2015-04" db="EMBL/GenBank/DDBJ databases">
        <title>Complete genome sequence of Schizopora paradoxa KUC8140, a cosmopolitan wood degrader in East Asia.</title>
        <authorList>
            <consortium name="DOE Joint Genome Institute"/>
            <person name="Min B."/>
            <person name="Park H."/>
            <person name="Jang Y."/>
            <person name="Kim J.-J."/>
            <person name="Kim K.H."/>
            <person name="Pangilinan J."/>
            <person name="Lipzen A."/>
            <person name="Riley R."/>
            <person name="Grigoriev I.V."/>
            <person name="Spatafora J.W."/>
            <person name="Choi I.-G."/>
        </authorList>
    </citation>
    <scope>NUCLEOTIDE SEQUENCE [LARGE SCALE GENOMIC DNA]</scope>
    <source>
        <strain evidence="9 10">KUC8140</strain>
    </source>
</reference>
<keyword evidence="10" id="KW-1185">Reference proteome</keyword>
<dbReference type="InParanoid" id="A0A0H2S2S8"/>
<dbReference type="HAMAP" id="MF_01416">
    <property type="entry name" value="ATP_synth_delta_bact"/>
    <property type="match status" value="1"/>
</dbReference>
<dbReference type="PANTHER" id="PTHR11910">
    <property type="entry name" value="ATP SYNTHASE DELTA CHAIN"/>
    <property type="match status" value="1"/>
</dbReference>
<dbReference type="Proteomes" id="UP000053477">
    <property type="component" value="Unassembled WGS sequence"/>
</dbReference>
<evidence type="ECO:0000256" key="6">
    <source>
        <dbReference type="ARBA" id="ARBA00023065"/>
    </source>
</evidence>
<dbReference type="Gene3D" id="1.10.520.20">
    <property type="entry name" value="N-terminal domain of the delta subunit of the F1F0-ATP synthase"/>
    <property type="match status" value="1"/>
</dbReference>
<evidence type="ECO:0000313" key="9">
    <source>
        <dbReference type="EMBL" id="KLO16053.1"/>
    </source>
</evidence>
<dbReference type="OrthoDB" id="1262810at2759"/>
<comment type="subcellular location">
    <subcellularLocation>
        <location evidence="1">Membrane</location>
    </subcellularLocation>
</comment>
<dbReference type="GO" id="GO:0046933">
    <property type="term" value="F:proton-transporting ATP synthase activity, rotational mechanism"/>
    <property type="evidence" value="ECO:0007669"/>
    <property type="project" value="InterPro"/>
</dbReference>
<dbReference type="AlphaFoldDB" id="A0A0H2S2S8"/>
<keyword evidence="4" id="KW-0813">Transport</keyword>
<dbReference type="GO" id="GO:0016020">
    <property type="term" value="C:membrane"/>
    <property type="evidence" value="ECO:0007669"/>
    <property type="project" value="UniProtKB-SubCell"/>
</dbReference>
<proteinExistence type="inferred from homology"/>
<dbReference type="Pfam" id="PF00213">
    <property type="entry name" value="OSCP"/>
    <property type="match status" value="1"/>
</dbReference>
<evidence type="ECO:0000256" key="4">
    <source>
        <dbReference type="ARBA" id="ARBA00022448"/>
    </source>
</evidence>
<comment type="similarity">
    <text evidence="2">Belongs to the ATPase delta chain family.</text>
</comment>
<gene>
    <name evidence="9" type="ORF">SCHPADRAFT_870248</name>
</gene>
<dbReference type="PRINTS" id="PR00125">
    <property type="entry name" value="ATPASEDELTA"/>
</dbReference>
<dbReference type="FunCoup" id="A0A0H2S2S8">
    <property type="interactions" value="284"/>
</dbReference>
<keyword evidence="7" id="KW-0472">Membrane</keyword>
<dbReference type="EMBL" id="KQ085921">
    <property type="protein sequence ID" value="KLO16053.1"/>
    <property type="molecule type" value="Genomic_DNA"/>
</dbReference>
<dbReference type="NCBIfam" id="TIGR01145">
    <property type="entry name" value="ATP_synt_delta"/>
    <property type="match status" value="1"/>
</dbReference>
<evidence type="ECO:0000256" key="8">
    <source>
        <dbReference type="ARBA" id="ARBA00023310"/>
    </source>
</evidence>
<keyword evidence="8" id="KW-0066">ATP synthesis</keyword>
<name>A0A0H2S2S8_9AGAM</name>
<evidence type="ECO:0000313" key="10">
    <source>
        <dbReference type="Proteomes" id="UP000053477"/>
    </source>
</evidence>
<dbReference type="InterPro" id="IPR000711">
    <property type="entry name" value="ATPase_OSCP/dsu"/>
</dbReference>
<evidence type="ECO:0000256" key="5">
    <source>
        <dbReference type="ARBA" id="ARBA00022781"/>
    </source>
</evidence>
<sequence length="223" mass="23271">MLASKALRPLSSCSGTIVAAHAGARRNASTIALKYSNAAYKAALSKSPQTLTKVQAELAAISSSVSETPALSAFISNPLIPSNERSAGLEALYKAAALKGVKEVSDVTRNLFSVLSENGRLAEAPGVIEGFNELVSQYKGELDVIVTSAAPLPKDVLSRLESSLKQSEVAKAAKVVRVANKVNPSVLGGIVVDIGDKTIDLSVSSRVNKLNSLLQRMLVIQGS</sequence>
<evidence type="ECO:0000256" key="1">
    <source>
        <dbReference type="ARBA" id="ARBA00004370"/>
    </source>
</evidence>
<dbReference type="SUPFAM" id="SSF47928">
    <property type="entry name" value="N-terminal domain of the delta subunit of the F1F0-ATP synthase"/>
    <property type="match status" value="1"/>
</dbReference>
<keyword evidence="5" id="KW-0375">Hydrogen ion transport</keyword>
<evidence type="ECO:0000256" key="7">
    <source>
        <dbReference type="ARBA" id="ARBA00023136"/>
    </source>
</evidence>
<protein>
    <recommendedName>
        <fullName evidence="3">ATP synthase subunit 5, mitochondrial</fullName>
    </recommendedName>
</protein>
<keyword evidence="6" id="KW-0406">Ion transport</keyword>
<dbReference type="InterPro" id="IPR026015">
    <property type="entry name" value="ATP_synth_OSCP/delta_N_sf"/>
</dbReference>
<evidence type="ECO:0000256" key="2">
    <source>
        <dbReference type="ARBA" id="ARBA00007046"/>
    </source>
</evidence>
<evidence type="ECO:0000256" key="3">
    <source>
        <dbReference type="ARBA" id="ARBA00014723"/>
    </source>
</evidence>
<dbReference type="STRING" id="27342.A0A0H2S2S8"/>
<organism evidence="9 10">
    <name type="scientific">Schizopora paradoxa</name>
    <dbReference type="NCBI Taxonomy" id="27342"/>
    <lineage>
        <taxon>Eukaryota</taxon>
        <taxon>Fungi</taxon>
        <taxon>Dikarya</taxon>
        <taxon>Basidiomycota</taxon>
        <taxon>Agaricomycotina</taxon>
        <taxon>Agaricomycetes</taxon>
        <taxon>Hymenochaetales</taxon>
        <taxon>Schizoporaceae</taxon>
        <taxon>Schizopora</taxon>
    </lineage>
</organism>